<reference evidence="6 7" key="1">
    <citation type="submission" date="2012-11" db="EMBL/GenBank/DDBJ databases">
        <title>Genome assembly of Thiorhodococcus sp. AK35.</title>
        <authorList>
            <person name="Nupur N."/>
            <person name="Khatri I."/>
            <person name="Subramanian S."/>
            <person name="Pinnaka A."/>
        </authorList>
    </citation>
    <scope>NUCLEOTIDE SEQUENCE [LARGE SCALE GENOMIC DNA]</scope>
    <source>
        <strain evidence="6 7">AK35</strain>
    </source>
</reference>
<protein>
    <recommendedName>
        <fullName evidence="1">undecaprenyl-diphosphate phosphatase</fullName>
        <ecNumber evidence="1">3.6.1.27</ecNumber>
    </recommendedName>
    <alternativeName>
        <fullName evidence="2">Undecaprenyl pyrophosphate phosphatase</fullName>
    </alternativeName>
</protein>
<evidence type="ECO:0000313" key="6">
    <source>
        <dbReference type="EMBL" id="EXJ16810.1"/>
    </source>
</evidence>
<keyword evidence="4" id="KW-0472">Membrane</keyword>
<evidence type="ECO:0000256" key="4">
    <source>
        <dbReference type="SAM" id="Phobius"/>
    </source>
</evidence>
<dbReference type="PANTHER" id="PTHR14969:SF13">
    <property type="entry name" value="AT30094P"/>
    <property type="match status" value="1"/>
</dbReference>
<evidence type="ECO:0000256" key="2">
    <source>
        <dbReference type="ARBA" id="ARBA00032707"/>
    </source>
</evidence>
<evidence type="ECO:0000256" key="3">
    <source>
        <dbReference type="ARBA" id="ARBA00047594"/>
    </source>
</evidence>
<dbReference type="STRING" id="1249627.D779_2421"/>
<name>W9W2P1_9GAMM</name>
<dbReference type="AlphaFoldDB" id="W9W2P1"/>
<dbReference type="PANTHER" id="PTHR14969">
    <property type="entry name" value="SPHINGOSINE-1-PHOSPHATE PHOSPHOHYDROLASE"/>
    <property type="match status" value="1"/>
</dbReference>
<dbReference type="EC" id="3.6.1.27" evidence="1"/>
<dbReference type="EMBL" id="AONC01000004">
    <property type="protein sequence ID" value="EXJ16810.1"/>
    <property type="molecule type" value="Genomic_DNA"/>
</dbReference>
<dbReference type="GO" id="GO:0050380">
    <property type="term" value="F:undecaprenyl-diphosphatase activity"/>
    <property type="evidence" value="ECO:0007669"/>
    <property type="project" value="UniProtKB-EC"/>
</dbReference>
<feature type="transmembrane region" description="Helical" evidence="4">
    <location>
        <begin position="138"/>
        <end position="157"/>
    </location>
</feature>
<dbReference type="eggNOG" id="COG3907">
    <property type="taxonomic scope" value="Bacteria"/>
</dbReference>
<gene>
    <name evidence="6" type="ORF">D779_2421</name>
</gene>
<dbReference type="Gene3D" id="1.20.144.10">
    <property type="entry name" value="Phosphatidic acid phosphatase type 2/haloperoxidase"/>
    <property type="match status" value="2"/>
</dbReference>
<feature type="transmembrane region" description="Helical" evidence="4">
    <location>
        <begin position="85"/>
        <end position="104"/>
    </location>
</feature>
<keyword evidence="4" id="KW-1133">Transmembrane helix</keyword>
<dbReference type="InterPro" id="IPR036938">
    <property type="entry name" value="PAP2/HPO_sf"/>
</dbReference>
<dbReference type="SUPFAM" id="SSF48317">
    <property type="entry name" value="Acid phosphatase/Vanadium-dependent haloperoxidase"/>
    <property type="match status" value="1"/>
</dbReference>
<evidence type="ECO:0000313" key="7">
    <source>
        <dbReference type="Proteomes" id="UP000019460"/>
    </source>
</evidence>
<organism evidence="6 7">
    <name type="scientific">Imhoffiella purpurea</name>
    <dbReference type="NCBI Taxonomy" id="1249627"/>
    <lineage>
        <taxon>Bacteria</taxon>
        <taxon>Pseudomonadati</taxon>
        <taxon>Pseudomonadota</taxon>
        <taxon>Gammaproteobacteria</taxon>
        <taxon>Chromatiales</taxon>
        <taxon>Chromatiaceae</taxon>
        <taxon>Imhoffiella</taxon>
    </lineage>
</organism>
<evidence type="ECO:0000256" key="1">
    <source>
        <dbReference type="ARBA" id="ARBA00012374"/>
    </source>
</evidence>
<feature type="transmembrane region" description="Helical" evidence="4">
    <location>
        <begin position="190"/>
        <end position="209"/>
    </location>
</feature>
<proteinExistence type="predicted"/>
<sequence>MRASKPFGVPIAIWILFFTFADIMLAAPRIDLWVSGAFFSPETGFELREQPLERLLYWSVNVATTSVVVFLGGLWWFRRVPGRKLLYLLAVLILVPGLLVNSTLKEHWGRARPVQVMEFDGTRAFSPPFVPSDQGGGSFSSGHAAAAAYLVVVAAVLAGCRSWWVAAALIYSLMVGFVRIAAGGHFLSDVVTSFFLVLIGALMLYRLFFGRDADCRAAPD</sequence>
<comment type="caution">
    <text evidence="6">The sequence shown here is derived from an EMBL/GenBank/DDBJ whole genome shotgun (WGS) entry which is preliminary data.</text>
</comment>
<accession>W9W2P1</accession>
<dbReference type="SMART" id="SM00014">
    <property type="entry name" value="acidPPc"/>
    <property type="match status" value="1"/>
</dbReference>
<evidence type="ECO:0000259" key="5">
    <source>
        <dbReference type="SMART" id="SM00014"/>
    </source>
</evidence>
<dbReference type="Proteomes" id="UP000019460">
    <property type="component" value="Unassembled WGS sequence"/>
</dbReference>
<dbReference type="OrthoDB" id="9813524at2"/>
<feature type="transmembrane region" description="Helical" evidence="4">
    <location>
        <begin position="55"/>
        <end position="78"/>
    </location>
</feature>
<comment type="catalytic activity">
    <reaction evidence="3">
        <text>di-trans,octa-cis-undecaprenyl diphosphate + H2O = di-trans,octa-cis-undecaprenyl phosphate + phosphate + H(+)</text>
        <dbReference type="Rhea" id="RHEA:28094"/>
        <dbReference type="ChEBI" id="CHEBI:15377"/>
        <dbReference type="ChEBI" id="CHEBI:15378"/>
        <dbReference type="ChEBI" id="CHEBI:43474"/>
        <dbReference type="ChEBI" id="CHEBI:58405"/>
        <dbReference type="ChEBI" id="CHEBI:60392"/>
        <dbReference type="EC" id="3.6.1.27"/>
    </reaction>
</comment>
<feature type="transmembrane region" description="Helical" evidence="4">
    <location>
        <begin position="7"/>
        <end position="27"/>
    </location>
</feature>
<keyword evidence="7" id="KW-1185">Reference proteome</keyword>
<feature type="domain" description="Phosphatidic acid phosphatase type 2/haloperoxidase" evidence="5">
    <location>
        <begin position="87"/>
        <end position="205"/>
    </location>
</feature>
<dbReference type="InterPro" id="IPR000326">
    <property type="entry name" value="PAP2/HPO"/>
</dbReference>
<feature type="transmembrane region" description="Helical" evidence="4">
    <location>
        <begin position="164"/>
        <end position="184"/>
    </location>
</feature>
<dbReference type="RefSeq" id="WP_043748575.1">
    <property type="nucleotide sequence ID" value="NZ_AONC01000004.1"/>
</dbReference>
<keyword evidence="4" id="KW-0812">Transmembrane</keyword>
<dbReference type="Pfam" id="PF01569">
    <property type="entry name" value="PAP2"/>
    <property type="match status" value="1"/>
</dbReference>